<dbReference type="EMBL" id="CAJOBJ010177823">
    <property type="protein sequence ID" value="CAF4906979.1"/>
    <property type="molecule type" value="Genomic_DNA"/>
</dbReference>
<gene>
    <name evidence="2" type="ORF">BYL167_LOCUS35177</name>
    <name evidence="3" type="ORF">BYL167_LOCUS46538</name>
    <name evidence="4" type="ORF">GIL414_LOCUS52128</name>
</gene>
<dbReference type="PANTHER" id="PTHR14165:SF3">
    <property type="entry name" value="MAJOR VAULT PROTEIN"/>
    <property type="match status" value="1"/>
</dbReference>
<dbReference type="Gene3D" id="2.30.30.550">
    <property type="entry name" value="Major Vault Protein repeat"/>
    <property type="match status" value="1"/>
</dbReference>
<name>A0A8S2X7R2_9BILA</name>
<feature type="non-terminal residue" evidence="2">
    <location>
        <position position="1"/>
    </location>
</feature>
<dbReference type="AlphaFoldDB" id="A0A8S2X7R2"/>
<dbReference type="Pfam" id="PF01505">
    <property type="entry name" value="Vault"/>
    <property type="match status" value="1"/>
</dbReference>
<evidence type="ECO:0000313" key="3">
    <source>
        <dbReference type="EMBL" id="CAF4761800.1"/>
    </source>
</evidence>
<feature type="non-terminal residue" evidence="2">
    <location>
        <position position="58"/>
    </location>
</feature>
<proteinExistence type="predicted"/>
<protein>
    <recommendedName>
        <fullName evidence="1">Major vault protein repeat domain-containing protein</fullName>
    </recommendedName>
</protein>
<dbReference type="Proteomes" id="UP000681967">
    <property type="component" value="Unassembled WGS sequence"/>
</dbReference>
<sequence>KLIVGEKSFFLQPGEKLANGIEGIFILGEDEGIILRCAEAFHDQQANTDRNPGDRWMI</sequence>
<evidence type="ECO:0000313" key="2">
    <source>
        <dbReference type="EMBL" id="CAF4481965.1"/>
    </source>
</evidence>
<dbReference type="GO" id="GO:0005634">
    <property type="term" value="C:nucleus"/>
    <property type="evidence" value="ECO:0007669"/>
    <property type="project" value="TreeGrafter"/>
</dbReference>
<dbReference type="Gene3D" id="2.30.30.560">
    <property type="match status" value="1"/>
</dbReference>
<evidence type="ECO:0000313" key="4">
    <source>
        <dbReference type="EMBL" id="CAF4906979.1"/>
    </source>
</evidence>
<evidence type="ECO:0000313" key="5">
    <source>
        <dbReference type="Proteomes" id="UP000681967"/>
    </source>
</evidence>
<feature type="domain" description="Major vault protein repeat" evidence="1">
    <location>
        <begin position="25"/>
        <end position="58"/>
    </location>
</feature>
<comment type="caution">
    <text evidence="2">The sequence shown here is derived from an EMBL/GenBank/DDBJ whole genome shotgun (WGS) entry which is preliminary data.</text>
</comment>
<dbReference type="InterPro" id="IPR039059">
    <property type="entry name" value="MVP"/>
</dbReference>
<dbReference type="EMBL" id="CAJOBH010073258">
    <property type="protein sequence ID" value="CAF4481965.1"/>
    <property type="molecule type" value="Genomic_DNA"/>
</dbReference>
<dbReference type="Proteomes" id="UP000681720">
    <property type="component" value="Unassembled WGS sequence"/>
</dbReference>
<dbReference type="InterPro" id="IPR043023">
    <property type="entry name" value="MVP_rep_sf"/>
</dbReference>
<dbReference type="GO" id="GO:0005737">
    <property type="term" value="C:cytoplasm"/>
    <property type="evidence" value="ECO:0007669"/>
    <property type="project" value="TreeGrafter"/>
</dbReference>
<organism evidence="2 5">
    <name type="scientific">Rotaria magnacalcarata</name>
    <dbReference type="NCBI Taxonomy" id="392030"/>
    <lineage>
        <taxon>Eukaryota</taxon>
        <taxon>Metazoa</taxon>
        <taxon>Spiralia</taxon>
        <taxon>Gnathifera</taxon>
        <taxon>Rotifera</taxon>
        <taxon>Eurotatoria</taxon>
        <taxon>Bdelloidea</taxon>
        <taxon>Philodinida</taxon>
        <taxon>Philodinidae</taxon>
        <taxon>Rotaria</taxon>
    </lineage>
</organism>
<dbReference type="InterPro" id="IPR043179">
    <property type="entry name" value="Vault_2_sf"/>
</dbReference>
<dbReference type="PANTHER" id="PTHR14165">
    <property type="entry name" value="MAJOR VAULT PROTEIN"/>
    <property type="match status" value="1"/>
</dbReference>
<reference evidence="2" key="1">
    <citation type="submission" date="2021-02" db="EMBL/GenBank/DDBJ databases">
        <authorList>
            <person name="Nowell W R."/>
        </authorList>
    </citation>
    <scope>NUCLEOTIDE SEQUENCE</scope>
</reference>
<evidence type="ECO:0000259" key="1">
    <source>
        <dbReference type="Pfam" id="PF01505"/>
    </source>
</evidence>
<accession>A0A8S2X7R2</accession>
<dbReference type="EMBL" id="CAJOBH010131914">
    <property type="protein sequence ID" value="CAF4761800.1"/>
    <property type="molecule type" value="Genomic_DNA"/>
</dbReference>
<dbReference type="InterPro" id="IPR041139">
    <property type="entry name" value="MVP_rep_dom"/>
</dbReference>